<name>A0A1G6B5B5_9HYPH</name>
<evidence type="ECO:0000313" key="2">
    <source>
        <dbReference type="Proteomes" id="UP000199071"/>
    </source>
</evidence>
<protein>
    <submittedName>
        <fullName evidence="1">Uncharacterized protein</fullName>
    </submittedName>
</protein>
<organism evidence="1 2">
    <name type="scientific">Bauldia litoralis</name>
    <dbReference type="NCBI Taxonomy" id="665467"/>
    <lineage>
        <taxon>Bacteria</taxon>
        <taxon>Pseudomonadati</taxon>
        <taxon>Pseudomonadota</taxon>
        <taxon>Alphaproteobacteria</taxon>
        <taxon>Hyphomicrobiales</taxon>
        <taxon>Kaistiaceae</taxon>
        <taxon>Bauldia</taxon>
    </lineage>
</organism>
<gene>
    <name evidence="1" type="ORF">SAMN02982931_01251</name>
</gene>
<keyword evidence="2" id="KW-1185">Reference proteome</keyword>
<evidence type="ECO:0000313" key="1">
    <source>
        <dbReference type="EMBL" id="SDB15850.1"/>
    </source>
</evidence>
<dbReference type="Proteomes" id="UP000199071">
    <property type="component" value="Unassembled WGS sequence"/>
</dbReference>
<dbReference type="AlphaFoldDB" id="A0A1G6B5B5"/>
<dbReference type="RefSeq" id="WP_090875523.1">
    <property type="nucleotide sequence ID" value="NZ_FMXQ01000002.1"/>
</dbReference>
<proteinExistence type="predicted"/>
<accession>A0A1G6B5B5</accession>
<reference evidence="1 2" key="1">
    <citation type="submission" date="2016-10" db="EMBL/GenBank/DDBJ databases">
        <authorList>
            <person name="de Groot N.N."/>
        </authorList>
    </citation>
    <scope>NUCLEOTIDE SEQUENCE [LARGE SCALE GENOMIC DNA]</scope>
    <source>
        <strain evidence="1 2">ATCC 35022</strain>
    </source>
</reference>
<sequence>MTTTDLILPDRRGDEAAFRQAVRQLRDHLLGAVDIDMAIMLNGQPFTITWGDRRHAATDEAAFSIASGMRVMEGTETNPAEIVSSGEEQITIVIDGERLVFHLVEVKDREPDEVAAPPRALR</sequence>
<dbReference type="EMBL" id="FMXQ01000002">
    <property type="protein sequence ID" value="SDB15850.1"/>
    <property type="molecule type" value="Genomic_DNA"/>
</dbReference>